<evidence type="ECO:0000256" key="5">
    <source>
        <dbReference type="ARBA" id="ARBA00022448"/>
    </source>
</evidence>
<evidence type="ECO:0000259" key="18">
    <source>
        <dbReference type="Pfam" id="PF00361"/>
    </source>
</evidence>
<evidence type="ECO:0000313" key="20">
    <source>
        <dbReference type="EMBL" id="BAV13730.1"/>
    </source>
</evidence>
<dbReference type="InterPro" id="IPR003917">
    <property type="entry name" value="NADH_UbQ_OxRdtase_chain2"/>
</dbReference>
<dbReference type="Pfam" id="PF00361">
    <property type="entry name" value="Proton_antipo_M"/>
    <property type="match status" value="1"/>
</dbReference>
<keyword evidence="5" id="KW-0813">Transport</keyword>
<evidence type="ECO:0000256" key="16">
    <source>
        <dbReference type="ARBA" id="ARBA00049551"/>
    </source>
</evidence>
<geneLocation type="mitochondrion" evidence="19"/>
<evidence type="ECO:0000256" key="17">
    <source>
        <dbReference type="RuleBase" id="RU003403"/>
    </source>
</evidence>
<comment type="function">
    <text evidence="17">Core subunit of the mitochondrial membrane respiratory chain NADH dehydrogenase (Complex I) which catalyzes electron transfer from NADH through the respiratory chain, using ubiquinone as an electron acceptor. Essential for the catalytic activity and assembly of complex I.</text>
</comment>
<keyword evidence="8 17" id="KW-0999">Mitochondrion inner membrane</keyword>
<dbReference type="GO" id="GO:0006120">
    <property type="term" value="P:mitochondrial electron transport, NADH to ubiquinone"/>
    <property type="evidence" value="ECO:0007669"/>
    <property type="project" value="InterPro"/>
</dbReference>
<keyword evidence="6 17" id="KW-0679">Respiratory chain</keyword>
<evidence type="ECO:0000256" key="1">
    <source>
        <dbReference type="ARBA" id="ARBA00004448"/>
    </source>
</evidence>
<dbReference type="GO" id="GO:0005743">
    <property type="term" value="C:mitochondrial inner membrane"/>
    <property type="evidence" value="ECO:0007669"/>
    <property type="project" value="UniProtKB-SubCell"/>
</dbReference>
<dbReference type="AlphaFoldDB" id="A0A173N1I6"/>
<feature type="transmembrane region" description="Helical" evidence="17">
    <location>
        <begin position="321"/>
        <end position="344"/>
    </location>
</feature>
<evidence type="ECO:0000256" key="14">
    <source>
        <dbReference type="ARBA" id="ARBA00023128"/>
    </source>
</evidence>
<feature type="transmembrane region" description="Helical" evidence="17">
    <location>
        <begin position="111"/>
        <end position="133"/>
    </location>
</feature>
<evidence type="ECO:0000256" key="13">
    <source>
        <dbReference type="ARBA" id="ARBA00023075"/>
    </source>
</evidence>
<name>A0A173N1I6_9BRAN</name>
<keyword evidence="11 17" id="KW-1133">Transmembrane helix</keyword>
<dbReference type="InterPro" id="IPR050175">
    <property type="entry name" value="Complex_I_Subunit_2"/>
</dbReference>
<feature type="transmembrane region" description="Helical" evidence="17">
    <location>
        <begin position="153"/>
        <end position="171"/>
    </location>
</feature>
<keyword evidence="15 17" id="KW-0472">Membrane</keyword>
<keyword evidence="10 17" id="KW-0249">Electron transport</keyword>
<evidence type="ECO:0000256" key="6">
    <source>
        <dbReference type="ARBA" id="ARBA00022660"/>
    </source>
</evidence>
<dbReference type="EMBL" id="AP015018">
    <property type="protein sequence ID" value="BAV13704.1"/>
    <property type="molecule type" value="Genomic_DNA"/>
</dbReference>
<evidence type="ECO:0000256" key="15">
    <source>
        <dbReference type="ARBA" id="ARBA00023136"/>
    </source>
</evidence>
<evidence type="ECO:0000256" key="3">
    <source>
        <dbReference type="ARBA" id="ARBA00012944"/>
    </source>
</evidence>
<accession>A0A173N1I6</accession>
<evidence type="ECO:0000256" key="2">
    <source>
        <dbReference type="ARBA" id="ARBA00007012"/>
    </source>
</evidence>
<dbReference type="EMBL" id="AP015020">
    <property type="protein sequence ID" value="BAV13730.1"/>
    <property type="molecule type" value="Genomic_DNA"/>
</dbReference>
<evidence type="ECO:0000256" key="11">
    <source>
        <dbReference type="ARBA" id="ARBA00022989"/>
    </source>
</evidence>
<feature type="transmembrane region" description="Helical" evidence="17">
    <location>
        <begin position="274"/>
        <end position="294"/>
    </location>
</feature>
<feature type="transmembrane region" description="Helical" evidence="17">
    <location>
        <begin position="59"/>
        <end position="80"/>
    </location>
</feature>
<evidence type="ECO:0000256" key="4">
    <source>
        <dbReference type="ARBA" id="ARBA00021008"/>
    </source>
</evidence>
<keyword evidence="14 17" id="KW-0496">Mitochondrion</keyword>
<feature type="transmembrane region" description="Helical" evidence="17">
    <location>
        <begin position="205"/>
        <end position="227"/>
    </location>
</feature>
<evidence type="ECO:0000256" key="8">
    <source>
        <dbReference type="ARBA" id="ARBA00022792"/>
    </source>
</evidence>
<proteinExistence type="inferred from homology"/>
<dbReference type="PANTHER" id="PTHR46552">
    <property type="entry name" value="NADH-UBIQUINONE OXIDOREDUCTASE CHAIN 2"/>
    <property type="match status" value="1"/>
</dbReference>
<comment type="similarity">
    <text evidence="2 17">Belongs to the complex I subunit 2 family.</text>
</comment>
<comment type="subcellular location">
    <subcellularLocation>
        <location evidence="1 17">Mitochondrion inner membrane</location>
        <topology evidence="1 17">Multi-pass membrane protein</topology>
    </subcellularLocation>
</comment>
<sequence>MSPYISPLFSFTMILSLLVILCSTHWVFMWLGLEIGTLAFIPLLTWWHGATEVEATVKYFLTQAVAAAIFFFGGLVLLSSESISGVAQWLGSLGETIILLSVLMKLGMAPIHYWVIDVVQGLNYIPGMVLLTWQKLPGLAVLSQLLSESNSHILLLLAPASALIGGLGGLGQTQMRKLLGFSSISHLGWLVVGLVINSLLGAMYFFLYIIISLPVFLSLHISGGVHLNQLRNALASNSMLSISVGVGFLSLAGLPPFLGFFIKWLVLTHSMTQFLLIASTLLIVGSLISAFYYLRISYLCLVILAPQQVMAMTNWRNTAKINLISVILLLNIMGLLLVAALSTFTK</sequence>
<dbReference type="EC" id="7.1.1.2" evidence="3 17"/>
<gene>
    <name evidence="19" type="primary">ND2</name>
</gene>
<keyword evidence="9 17" id="KW-1278">Translocase</keyword>
<feature type="transmembrane region" description="Helical" evidence="17">
    <location>
        <begin position="239"/>
        <end position="262"/>
    </location>
</feature>
<feature type="domain" description="NADH:quinone oxidoreductase/Mrp antiporter transmembrane" evidence="18">
    <location>
        <begin position="23"/>
        <end position="288"/>
    </location>
</feature>
<organism evidence="19">
    <name type="scientific">Asymmetron lucayanum</name>
    <dbReference type="NCBI Taxonomy" id="223987"/>
    <lineage>
        <taxon>Eukaryota</taxon>
        <taxon>Metazoa</taxon>
        <taxon>Chordata</taxon>
        <taxon>Cephalochordata</taxon>
        <taxon>Leptocardii</taxon>
        <taxon>Amphioxiformes</taxon>
        <taxon>Branchiostomatidae</taxon>
        <taxon>Asymmetron</taxon>
    </lineage>
</organism>
<dbReference type="GO" id="GO:0008137">
    <property type="term" value="F:NADH dehydrogenase (ubiquinone) activity"/>
    <property type="evidence" value="ECO:0007669"/>
    <property type="project" value="UniProtKB-EC"/>
</dbReference>
<comment type="catalytic activity">
    <reaction evidence="16 17">
        <text>a ubiquinone + NADH + 5 H(+)(in) = a ubiquinol + NAD(+) + 4 H(+)(out)</text>
        <dbReference type="Rhea" id="RHEA:29091"/>
        <dbReference type="Rhea" id="RHEA-COMP:9565"/>
        <dbReference type="Rhea" id="RHEA-COMP:9566"/>
        <dbReference type="ChEBI" id="CHEBI:15378"/>
        <dbReference type="ChEBI" id="CHEBI:16389"/>
        <dbReference type="ChEBI" id="CHEBI:17976"/>
        <dbReference type="ChEBI" id="CHEBI:57540"/>
        <dbReference type="ChEBI" id="CHEBI:57945"/>
        <dbReference type="EC" id="7.1.1.2"/>
    </reaction>
</comment>
<evidence type="ECO:0000256" key="7">
    <source>
        <dbReference type="ARBA" id="ARBA00022692"/>
    </source>
</evidence>
<dbReference type="InterPro" id="IPR001750">
    <property type="entry name" value="ND/Mrp_TM"/>
</dbReference>
<feature type="transmembrane region" description="Helical" evidence="17">
    <location>
        <begin position="178"/>
        <end position="199"/>
    </location>
</feature>
<evidence type="ECO:0000256" key="9">
    <source>
        <dbReference type="ARBA" id="ARBA00022967"/>
    </source>
</evidence>
<keyword evidence="12 17" id="KW-0520">NAD</keyword>
<keyword evidence="7 17" id="KW-0812">Transmembrane</keyword>
<reference evidence="19" key="1">
    <citation type="submission" date="2015-10" db="EMBL/GenBank/DDBJ databases">
        <title>Evolutionary history of the amphioxus lineage based on mitogenomic.</title>
        <authorList>
            <person name="Igawa T."/>
            <person name="Li K.-L."/>
            <person name="Yong L.W."/>
            <person name="Hs A."/>
            <person name="Suzuki D."/>
            <person name="Morov A.R."/>
            <person name="Wang Y."/>
            <person name="Nozawa M."/>
            <person name="Lin C.-Y."/>
            <person name="Yu J.S."/>
            <person name="Henmi Y."/>
            <person name="Yasui K."/>
        </authorList>
    </citation>
    <scope>NUCLEOTIDE SEQUENCE</scope>
    <source>
        <strain evidence="19">Al-2</strain>
        <strain evidence="20">Al-4</strain>
    </source>
</reference>
<dbReference type="PRINTS" id="PR01436">
    <property type="entry name" value="NADHDHGNASE2"/>
</dbReference>
<dbReference type="PANTHER" id="PTHR46552:SF1">
    <property type="entry name" value="NADH-UBIQUINONE OXIDOREDUCTASE CHAIN 2"/>
    <property type="match status" value="1"/>
</dbReference>
<feature type="transmembrane region" description="Helical" evidence="17">
    <location>
        <begin position="5"/>
        <end position="21"/>
    </location>
</feature>
<evidence type="ECO:0000256" key="12">
    <source>
        <dbReference type="ARBA" id="ARBA00023027"/>
    </source>
</evidence>
<evidence type="ECO:0000256" key="10">
    <source>
        <dbReference type="ARBA" id="ARBA00022982"/>
    </source>
</evidence>
<protein>
    <recommendedName>
        <fullName evidence="4 17">NADH-ubiquinone oxidoreductase chain 2</fullName>
        <ecNumber evidence="3 17">7.1.1.2</ecNumber>
    </recommendedName>
</protein>
<keyword evidence="13 17" id="KW-0830">Ubiquinone</keyword>
<feature type="transmembrane region" description="Helical" evidence="17">
    <location>
        <begin position="27"/>
        <end position="47"/>
    </location>
</feature>
<evidence type="ECO:0000313" key="19">
    <source>
        <dbReference type="EMBL" id="BAV13704.1"/>
    </source>
</evidence>